<reference evidence="3" key="1">
    <citation type="submission" date="2016-10" db="EMBL/GenBank/DDBJ databases">
        <authorList>
            <person name="Varghese N."/>
            <person name="Submissions S."/>
        </authorList>
    </citation>
    <scope>NUCLEOTIDE SEQUENCE [LARGE SCALE GENOMIC DNA]</scope>
    <source>
        <strain evidence="3">Nm69</strain>
    </source>
</reference>
<dbReference type="Proteomes" id="UP000199533">
    <property type="component" value="Unassembled WGS sequence"/>
</dbReference>
<evidence type="ECO:0000313" key="3">
    <source>
        <dbReference type="Proteomes" id="UP000199533"/>
    </source>
</evidence>
<organism evidence="2 3">
    <name type="scientific">Nitrosomonas aestuarii</name>
    <dbReference type="NCBI Taxonomy" id="52441"/>
    <lineage>
        <taxon>Bacteria</taxon>
        <taxon>Pseudomonadati</taxon>
        <taxon>Pseudomonadota</taxon>
        <taxon>Betaproteobacteria</taxon>
        <taxon>Nitrosomonadales</taxon>
        <taxon>Nitrosomonadaceae</taxon>
        <taxon>Nitrosomonas</taxon>
    </lineage>
</organism>
<feature type="transmembrane region" description="Helical" evidence="1">
    <location>
        <begin position="6"/>
        <end position="34"/>
    </location>
</feature>
<gene>
    <name evidence="2" type="ORF">SAMN05216302_101087</name>
</gene>
<dbReference type="STRING" id="52441.SAMN05216302_101087"/>
<accession>A0A1I4AYA5</accession>
<keyword evidence="1" id="KW-1133">Transmembrane helix</keyword>
<sequence length="91" mass="10378">MMVGIIIFVMGIILFPMPGPFGIPTMAVGFSIMLKTSDRIKRTTIRLVHKNRHSSRLWRRMRGLYKRIRCLTGHSQKIPSLSTAKVTRLPG</sequence>
<keyword evidence="1" id="KW-0472">Membrane</keyword>
<evidence type="ECO:0008006" key="4">
    <source>
        <dbReference type="Google" id="ProtNLM"/>
    </source>
</evidence>
<name>A0A1I4AYA5_9PROT</name>
<proteinExistence type="predicted"/>
<evidence type="ECO:0000313" key="2">
    <source>
        <dbReference type="EMBL" id="SFK61273.1"/>
    </source>
</evidence>
<dbReference type="EMBL" id="FOSP01000010">
    <property type="protein sequence ID" value="SFK61273.1"/>
    <property type="molecule type" value="Genomic_DNA"/>
</dbReference>
<keyword evidence="3" id="KW-1185">Reference proteome</keyword>
<keyword evidence="1" id="KW-0812">Transmembrane</keyword>
<protein>
    <recommendedName>
        <fullName evidence="4">Transmembrane protein (PGPGW)</fullName>
    </recommendedName>
</protein>
<evidence type="ECO:0000256" key="1">
    <source>
        <dbReference type="SAM" id="Phobius"/>
    </source>
</evidence>
<dbReference type="AlphaFoldDB" id="A0A1I4AYA5"/>